<proteinExistence type="predicted"/>
<evidence type="ECO:0000313" key="1">
    <source>
        <dbReference type="EMBL" id="GAA0162361.1"/>
    </source>
</evidence>
<accession>A0AAV3QGG5</accession>
<comment type="caution">
    <text evidence="1">The sequence shown here is derived from an EMBL/GenBank/DDBJ whole genome shotgun (WGS) entry which is preliminary data.</text>
</comment>
<sequence>MHLERIQDKLYAGSLDVNTLIEERNAKDMHRRLSQAEKMLLQAKSRNTWLELGDANNRFFHSSLISRQSRNKLCTIKDGRATKYIHGKIPEQCIHALLAQPTRNEVKQAMSSMKKEKCPDPDGLFVDFYQKNWNCVG</sequence>
<evidence type="ECO:0000313" key="2">
    <source>
        <dbReference type="Proteomes" id="UP001454036"/>
    </source>
</evidence>
<keyword evidence="2" id="KW-1185">Reference proteome</keyword>
<dbReference type="Proteomes" id="UP001454036">
    <property type="component" value="Unassembled WGS sequence"/>
</dbReference>
<organism evidence="1 2">
    <name type="scientific">Lithospermum erythrorhizon</name>
    <name type="common">Purple gromwell</name>
    <name type="synonym">Lithospermum officinale var. erythrorhizon</name>
    <dbReference type="NCBI Taxonomy" id="34254"/>
    <lineage>
        <taxon>Eukaryota</taxon>
        <taxon>Viridiplantae</taxon>
        <taxon>Streptophyta</taxon>
        <taxon>Embryophyta</taxon>
        <taxon>Tracheophyta</taxon>
        <taxon>Spermatophyta</taxon>
        <taxon>Magnoliopsida</taxon>
        <taxon>eudicotyledons</taxon>
        <taxon>Gunneridae</taxon>
        <taxon>Pentapetalae</taxon>
        <taxon>asterids</taxon>
        <taxon>lamiids</taxon>
        <taxon>Boraginales</taxon>
        <taxon>Boraginaceae</taxon>
        <taxon>Boraginoideae</taxon>
        <taxon>Lithospermeae</taxon>
        <taxon>Lithospermum</taxon>
    </lineage>
</organism>
<dbReference type="AlphaFoldDB" id="A0AAV3QGG5"/>
<gene>
    <name evidence="1" type="ORF">LIER_18466</name>
</gene>
<protein>
    <submittedName>
        <fullName evidence="1">Uncharacterized protein</fullName>
    </submittedName>
</protein>
<dbReference type="EMBL" id="BAABME010004433">
    <property type="protein sequence ID" value="GAA0162361.1"/>
    <property type="molecule type" value="Genomic_DNA"/>
</dbReference>
<name>A0AAV3QGG5_LITER</name>
<reference evidence="1 2" key="1">
    <citation type="submission" date="2024-01" db="EMBL/GenBank/DDBJ databases">
        <title>The complete chloroplast genome sequence of Lithospermum erythrorhizon: insights into the phylogenetic relationship among Boraginaceae species and the maternal lineages of purple gromwells.</title>
        <authorList>
            <person name="Okada T."/>
            <person name="Watanabe K."/>
        </authorList>
    </citation>
    <scope>NUCLEOTIDE SEQUENCE [LARGE SCALE GENOMIC DNA]</scope>
</reference>